<proteinExistence type="predicted"/>
<dbReference type="Proteomes" id="UP000811246">
    <property type="component" value="Chromosome 15"/>
</dbReference>
<dbReference type="PANTHER" id="PTHR15835:SF6">
    <property type="entry name" value="ZINC FINGER C3HC-TYPE PROTEIN 1"/>
    <property type="match status" value="1"/>
</dbReference>
<accession>A0A922A7Y1</accession>
<dbReference type="EMBL" id="CM031839">
    <property type="protein sequence ID" value="KAG6675575.1"/>
    <property type="molecule type" value="Genomic_DNA"/>
</dbReference>
<reference evidence="5" key="1">
    <citation type="submission" date="2021-01" db="EMBL/GenBank/DDBJ databases">
        <authorList>
            <person name="Lovell J.T."/>
            <person name="Bentley N."/>
            <person name="Bhattarai G."/>
            <person name="Jenkins J.W."/>
            <person name="Sreedasyam A."/>
            <person name="Alarcon Y."/>
            <person name="Bock C."/>
            <person name="Boston L."/>
            <person name="Carlson J."/>
            <person name="Cervantes K."/>
            <person name="Clermont K."/>
            <person name="Krom N."/>
            <person name="Kubenka K."/>
            <person name="Mamidi S."/>
            <person name="Mattison C."/>
            <person name="Monteros M."/>
            <person name="Pisani C."/>
            <person name="Plott C."/>
            <person name="Rajasekar S."/>
            <person name="Rhein H.S."/>
            <person name="Rohla C."/>
            <person name="Song M."/>
            <person name="Hilaire R.S."/>
            <person name="Shu S."/>
            <person name="Wells L."/>
            <person name="Wang X."/>
            <person name="Webber J."/>
            <person name="Heerema R.J."/>
            <person name="Klein P."/>
            <person name="Conner P."/>
            <person name="Grauke L."/>
            <person name="Grimwood J."/>
            <person name="Schmutz J."/>
            <person name="Randall J.J."/>
        </authorList>
    </citation>
    <scope>NUCLEOTIDE SEQUENCE</scope>
    <source>
        <tissue evidence="5">Leaf</tissue>
    </source>
</reference>
<evidence type="ECO:0000313" key="5">
    <source>
        <dbReference type="EMBL" id="KAG6675575.1"/>
    </source>
</evidence>
<dbReference type="PANTHER" id="PTHR15835">
    <property type="entry name" value="NUCLEAR-INTERACTING PARTNER OF ALK"/>
    <property type="match status" value="1"/>
</dbReference>
<dbReference type="InterPro" id="IPR012935">
    <property type="entry name" value="NuBaID_N"/>
</dbReference>
<evidence type="ECO:0000256" key="2">
    <source>
        <dbReference type="ARBA" id="ARBA00023242"/>
    </source>
</evidence>
<dbReference type="AlphaFoldDB" id="A0A922A7Y1"/>
<gene>
    <name evidence="5" type="ORF">I3842_15G110200</name>
</gene>
<evidence type="ECO:0000313" key="6">
    <source>
        <dbReference type="Proteomes" id="UP000811246"/>
    </source>
</evidence>
<evidence type="ECO:0000259" key="4">
    <source>
        <dbReference type="Pfam" id="PF07967"/>
    </source>
</evidence>
<dbReference type="GO" id="GO:0005634">
    <property type="term" value="C:nucleus"/>
    <property type="evidence" value="ECO:0007669"/>
    <property type="project" value="UniProtKB-SubCell"/>
</dbReference>
<organism evidence="5 6">
    <name type="scientific">Carya illinoinensis</name>
    <name type="common">Pecan</name>
    <dbReference type="NCBI Taxonomy" id="32201"/>
    <lineage>
        <taxon>Eukaryota</taxon>
        <taxon>Viridiplantae</taxon>
        <taxon>Streptophyta</taxon>
        <taxon>Embryophyta</taxon>
        <taxon>Tracheophyta</taxon>
        <taxon>Spermatophyta</taxon>
        <taxon>Magnoliopsida</taxon>
        <taxon>eudicotyledons</taxon>
        <taxon>Gunneridae</taxon>
        <taxon>Pentapetalae</taxon>
        <taxon>rosids</taxon>
        <taxon>fabids</taxon>
        <taxon>Fagales</taxon>
        <taxon>Juglandaceae</taxon>
        <taxon>Carya</taxon>
    </lineage>
</organism>
<feature type="domain" description="C3HC-type" evidence="4">
    <location>
        <begin position="70"/>
        <end position="195"/>
    </location>
</feature>
<comment type="caution">
    <text evidence="5">The sequence shown here is derived from an EMBL/GenBank/DDBJ whole genome shotgun (WGS) entry which is preliminary data.</text>
</comment>
<comment type="subcellular location">
    <subcellularLocation>
        <location evidence="1">Nucleus</location>
    </subcellularLocation>
</comment>
<protein>
    <recommendedName>
        <fullName evidence="4">C3HC-type domain-containing protein</fullName>
    </recommendedName>
</protein>
<keyword evidence="2" id="KW-0539">Nucleus</keyword>
<evidence type="ECO:0000256" key="3">
    <source>
        <dbReference type="SAM" id="MobiDB-lite"/>
    </source>
</evidence>
<sequence>MAEGSEKRFHSIMDKLFYAPKSVPSSSRKRPNTSSALPLMELNRRGDIVERSQQQSTASAGMSQAPLCRPWDRGDLMKRLATFKSMTWFAKPKVVSAVNCARRGWVNVDMDIIACEACGARLLFSTPSSWTQQQVEKAALVFSLKLDNGHKLLCPWIDNACDETLARFPPMTPPVLVDKYRERCSALLEISALPVISSSAIEWMRSPQLELFLEQSSMQECGDGSAVSYPLEYLDNECNAESANLYYQAQKLISLCGWEYRSLPYVVNSKDGAYQSAEKSSKVTSSHIVTNRQNPSINLESAGIKEIMEADENANVSTRVQSDPNSVVLDCKLCGASVGLWAFSTISRPMELLRLVGYIDVNRENDYVTHDSGSVASNGAISLKERPSNLNLTIAGGPPPTGQNFKATISLPVIGRNLRARLSYDSEFRDRIGANQEGVQSDSQNKNLFQEKNDHTENTPGEQIVQQELGLIESEKHDELCRTTGNDQIFCLSHDISEKGEALGKENNNKVLLEATSFSGQEGSSPGVGMQDSTKENLIESTEKVVQSSFQNDPSAVAPEANVTSRNGENGEDDSSAMVASGNCSLQQLSGTEIQNKEGSLATRSMQTSENNEVFTCHTGKNLKRARSDNAMEFDPIRQHRHFCPWITSTDNGAPGWQQTLSALLRQKGLSPLPRNSQSAFIIEVDDPITSVRRLFMSPSAKRTKMSPPSS</sequence>
<dbReference type="GO" id="GO:0008270">
    <property type="term" value="F:zinc ion binding"/>
    <property type="evidence" value="ECO:0007669"/>
    <property type="project" value="InterPro"/>
</dbReference>
<evidence type="ECO:0000256" key="1">
    <source>
        <dbReference type="ARBA" id="ARBA00004123"/>
    </source>
</evidence>
<name>A0A922A7Y1_CARIL</name>
<feature type="region of interest" description="Disordered" evidence="3">
    <location>
        <begin position="549"/>
        <end position="579"/>
    </location>
</feature>
<dbReference type="Pfam" id="PF07967">
    <property type="entry name" value="zf-C3HC"/>
    <property type="match status" value="1"/>
</dbReference>